<keyword evidence="4" id="KW-0408">Iron</keyword>
<keyword evidence="5" id="KW-0411">Iron-sulfur</keyword>
<keyword evidence="2" id="KW-0004">4Fe-4S</keyword>
<comment type="function">
    <text evidence="6">Component of the cytosolic iron-sulfur (Fe/S) protein assembly machinery. Required for maturation of extramitochondrial Fe/S proteins.</text>
</comment>
<dbReference type="KEGG" id="clec:106665555"/>
<evidence type="ECO:0000256" key="1">
    <source>
        <dbReference type="ARBA" id="ARBA00006596"/>
    </source>
</evidence>
<evidence type="ECO:0000256" key="5">
    <source>
        <dbReference type="ARBA" id="ARBA00023014"/>
    </source>
</evidence>
<dbReference type="FunFam" id="3.30.70.20:FF:000042">
    <property type="entry name" value="Cytosolic Fe-S cluster assembly factor NAR1"/>
    <property type="match status" value="1"/>
</dbReference>
<evidence type="ECO:0000256" key="6">
    <source>
        <dbReference type="ARBA" id="ARBA00025700"/>
    </source>
</evidence>
<dbReference type="GO" id="GO:0046872">
    <property type="term" value="F:metal ion binding"/>
    <property type="evidence" value="ECO:0007669"/>
    <property type="project" value="UniProtKB-KW"/>
</dbReference>
<evidence type="ECO:0000259" key="7">
    <source>
        <dbReference type="Pfam" id="PF02906"/>
    </source>
</evidence>
<organism evidence="8 9">
    <name type="scientific">Cimex lectularius</name>
    <name type="common">Bed bug</name>
    <name type="synonym">Acanthia lectularia</name>
    <dbReference type="NCBI Taxonomy" id="79782"/>
    <lineage>
        <taxon>Eukaryota</taxon>
        <taxon>Metazoa</taxon>
        <taxon>Ecdysozoa</taxon>
        <taxon>Arthropoda</taxon>
        <taxon>Hexapoda</taxon>
        <taxon>Insecta</taxon>
        <taxon>Pterygota</taxon>
        <taxon>Neoptera</taxon>
        <taxon>Paraneoptera</taxon>
        <taxon>Hemiptera</taxon>
        <taxon>Heteroptera</taxon>
        <taxon>Panheteroptera</taxon>
        <taxon>Cimicomorpha</taxon>
        <taxon>Cimicidae</taxon>
        <taxon>Cimex</taxon>
    </lineage>
</organism>
<evidence type="ECO:0000256" key="4">
    <source>
        <dbReference type="ARBA" id="ARBA00023004"/>
    </source>
</evidence>
<evidence type="ECO:0000313" key="9">
    <source>
        <dbReference type="Proteomes" id="UP000494040"/>
    </source>
</evidence>
<dbReference type="InterPro" id="IPR050340">
    <property type="entry name" value="Cytosolic_Fe-S_CAF"/>
</dbReference>
<dbReference type="GeneID" id="106665555"/>
<dbReference type="Pfam" id="PF02906">
    <property type="entry name" value="Fe_hyd_lg_C"/>
    <property type="match status" value="1"/>
</dbReference>
<dbReference type="AlphaFoldDB" id="A0A8I6SHL1"/>
<dbReference type="Proteomes" id="UP000494040">
    <property type="component" value="Unassembled WGS sequence"/>
</dbReference>
<dbReference type="InterPro" id="IPR004108">
    <property type="entry name" value="Fe_hydrogenase_lsu_C"/>
</dbReference>
<evidence type="ECO:0000256" key="2">
    <source>
        <dbReference type="ARBA" id="ARBA00022485"/>
    </source>
</evidence>
<dbReference type="OrthoDB" id="10253113at2759"/>
<dbReference type="GO" id="GO:0051539">
    <property type="term" value="F:4 iron, 4 sulfur cluster binding"/>
    <property type="evidence" value="ECO:0007669"/>
    <property type="project" value="UniProtKB-KW"/>
</dbReference>
<dbReference type="SUPFAM" id="SSF53920">
    <property type="entry name" value="Fe-only hydrogenase"/>
    <property type="match status" value="1"/>
</dbReference>
<feature type="domain" description="Iron hydrogenase large subunit C-terminal" evidence="7">
    <location>
        <begin position="107"/>
        <end position="398"/>
    </location>
</feature>
<dbReference type="RefSeq" id="XP_024081427.1">
    <property type="nucleotide sequence ID" value="XM_024225659.1"/>
</dbReference>
<sequence length="461" mass="51700">MSGNFSDVVRLANLDDFITPSQQCIKPVEIKKEPSGTGSKIKIDDDGSYYNVNSAGEKSKLGRVDISLADCLACSGCITTAETVLITQQSHEEMMKMFKNKDELGIKQIVVSIQIQPILSLAAAYKLTPNDCLQKLTGLLKRLGADMVLDMGLAEDLALVEEQKEFINRYERYSNGDKTALPMLASTCPGWVCYAEKTKSHLLPHLSTCRSPQQIMGRLVKGFLSKSLGIKLSEIYHVTIMPCYDKKLEASRQQFQTSDVRDVDCVVTPVEVATLFNDENIMLNLESNMEPDWPWQNVLPYRYLTRPQGSSSGGYAYHVAEFTCSHFNLNQPLDFRRPNARRSDVETVEITNGETTLKIAVVTGFKNIQNMVNKIKRGNCDFSYVEVMACPSGCLNGGAQIKSQYKEVESLYRDLEQRKIGELHDLYEKSFIGVNSEGCNEQLHTTFEAVTYNPNPLSIKW</sequence>
<protein>
    <recommendedName>
        <fullName evidence="7">Iron hydrogenase large subunit C-terminal domain-containing protein</fullName>
    </recommendedName>
</protein>
<dbReference type="Gene3D" id="3.40.950.10">
    <property type="entry name" value="Fe-only Hydrogenase (Larger Subunit), Chain L, domain 3"/>
    <property type="match status" value="1"/>
</dbReference>
<evidence type="ECO:0000313" key="8">
    <source>
        <dbReference type="EnsemblMetazoa" id="XP_024081427.1"/>
    </source>
</evidence>
<keyword evidence="3" id="KW-0479">Metal-binding</keyword>
<dbReference type="Gene3D" id="3.40.50.1780">
    <property type="match status" value="1"/>
</dbReference>
<evidence type="ECO:0000256" key="3">
    <source>
        <dbReference type="ARBA" id="ARBA00022723"/>
    </source>
</evidence>
<reference evidence="8" key="1">
    <citation type="submission" date="2022-01" db="UniProtKB">
        <authorList>
            <consortium name="EnsemblMetazoa"/>
        </authorList>
    </citation>
    <scope>IDENTIFICATION</scope>
</reference>
<dbReference type="PANTHER" id="PTHR11615">
    <property type="entry name" value="NITRATE, FORMATE, IRON DEHYDROGENASE"/>
    <property type="match status" value="1"/>
</dbReference>
<dbReference type="InterPro" id="IPR009016">
    <property type="entry name" value="Fe_hydrogenase"/>
</dbReference>
<accession>A0A8I6SHL1</accession>
<keyword evidence="9" id="KW-1185">Reference proteome</keyword>
<name>A0A8I6SHL1_CIMLE</name>
<dbReference type="OMA" id="GYLHHVL"/>
<proteinExistence type="inferred from homology"/>
<dbReference type="EnsemblMetazoa" id="XM_024225659.1">
    <property type="protein sequence ID" value="XP_024081427.1"/>
    <property type="gene ID" value="LOC106665555"/>
</dbReference>
<comment type="similarity">
    <text evidence="1">Belongs to the NARF family.</text>
</comment>